<reference evidence="1" key="1">
    <citation type="submission" date="2023-01" db="EMBL/GenBank/DDBJ databases">
        <title>Biogeochemical cycle of methane in antarctic sediments.</title>
        <authorList>
            <person name="Roldan D.M."/>
            <person name="Menes R.J."/>
        </authorList>
    </citation>
    <scope>NUCLEOTIDE SEQUENCE [LARGE SCALE GENOMIC DNA]</scope>
    <source>
        <strain evidence="1">K-2018 MAG008</strain>
    </source>
</reference>
<dbReference type="Proteomes" id="UP001160519">
    <property type="component" value="Unassembled WGS sequence"/>
</dbReference>
<dbReference type="InterPro" id="IPR046708">
    <property type="entry name" value="DUF6781"/>
</dbReference>
<proteinExistence type="predicted"/>
<dbReference type="EMBL" id="JAQSDF010000081">
    <property type="protein sequence ID" value="MDI1232394.1"/>
    <property type="molecule type" value="Genomic_DNA"/>
</dbReference>
<evidence type="ECO:0000313" key="2">
    <source>
        <dbReference type="Proteomes" id="UP001160519"/>
    </source>
</evidence>
<gene>
    <name evidence="1" type="ORF">PSU93_14745</name>
</gene>
<dbReference type="Pfam" id="PF20572">
    <property type="entry name" value="DUF6781"/>
    <property type="match status" value="1"/>
</dbReference>
<keyword evidence="2" id="KW-1185">Reference proteome</keyword>
<name>A0AA43Q649_9GAMM</name>
<protein>
    <submittedName>
        <fullName evidence="1">Uncharacterized protein</fullName>
    </submittedName>
</protein>
<comment type="caution">
    <text evidence="1">The sequence shown here is derived from an EMBL/GenBank/DDBJ whole genome shotgun (WGS) entry which is preliminary data.</text>
</comment>
<sequence length="211" mass="22531">MTEIDQQHDVKGAVRAAVKSGTDVHQQIKEITLKALTARQLDMENIKSVTETVINGINEGMTSHGEHSKEVFMQAATALDDALAIAAEASTLAIEEAASKVAEYSEHDFNDAIKDLQDREGVFLDTLEKVAKGSNQVVADIVNDFIAHSRQSGTAVGEQTLIALEALKDLPRISKDIIISSTVATTSTLAQIASGILLGIAESLQPSHSKK</sequence>
<accession>A0AA43Q649</accession>
<evidence type="ECO:0000313" key="1">
    <source>
        <dbReference type="EMBL" id="MDI1232394.1"/>
    </source>
</evidence>
<dbReference type="AlphaFoldDB" id="A0AA43Q649"/>
<organism evidence="1 2">
    <name type="scientific">Candidatus Methylobacter titanis</name>
    <dbReference type="NCBI Taxonomy" id="3053457"/>
    <lineage>
        <taxon>Bacteria</taxon>
        <taxon>Pseudomonadati</taxon>
        <taxon>Pseudomonadota</taxon>
        <taxon>Gammaproteobacteria</taxon>
        <taxon>Methylococcales</taxon>
        <taxon>Methylococcaceae</taxon>
        <taxon>Methylobacter</taxon>
    </lineage>
</organism>